<evidence type="ECO:0000313" key="3">
    <source>
        <dbReference type="Proteomes" id="UP000825258"/>
    </source>
</evidence>
<evidence type="ECO:0000256" key="1">
    <source>
        <dbReference type="SAM" id="SignalP"/>
    </source>
</evidence>
<dbReference type="Proteomes" id="UP000825258">
    <property type="component" value="Chromosome"/>
</dbReference>
<evidence type="ECO:0000313" key="2">
    <source>
        <dbReference type="EMBL" id="BCY28860.1"/>
    </source>
</evidence>
<reference evidence="2 3" key="1">
    <citation type="submission" date="2021-06" db="EMBL/GenBank/DDBJ databases">
        <title>Whole genome sequences of Flavobacterium sp. KK2020170 and assembly.</title>
        <authorList>
            <person name="Kitahara K."/>
            <person name="Miyoshi S."/>
            <person name="Uesaka K."/>
        </authorList>
    </citation>
    <scope>NUCLEOTIDE SEQUENCE [LARGE SCALE GENOMIC DNA]</scope>
    <source>
        <strain evidence="2 3">KK2020170</strain>
    </source>
</reference>
<name>A0ABM7S891_9FLAO</name>
<dbReference type="RefSeq" id="WP_221257965.1">
    <property type="nucleotide sequence ID" value="NZ_AP024749.1"/>
</dbReference>
<dbReference type="EMBL" id="AP024749">
    <property type="protein sequence ID" value="BCY28860.1"/>
    <property type="molecule type" value="Genomic_DNA"/>
</dbReference>
<accession>A0ABM7S891</accession>
<protein>
    <submittedName>
        <fullName evidence="2">Uncharacterized protein</fullName>
    </submittedName>
</protein>
<organism evidence="2 3">
    <name type="scientific">Flavobacterium okayamense</name>
    <dbReference type="NCBI Taxonomy" id="2830782"/>
    <lineage>
        <taxon>Bacteria</taxon>
        <taxon>Pseudomonadati</taxon>
        <taxon>Bacteroidota</taxon>
        <taxon>Flavobacteriia</taxon>
        <taxon>Flavobacteriales</taxon>
        <taxon>Flavobacteriaceae</taxon>
        <taxon>Flavobacterium</taxon>
    </lineage>
</organism>
<keyword evidence="3" id="KW-1185">Reference proteome</keyword>
<feature type="chain" id="PRO_5047043302" evidence="1">
    <location>
        <begin position="23"/>
        <end position="238"/>
    </location>
</feature>
<proteinExistence type="predicted"/>
<sequence length="238" mass="27357">MKKITLVLSALVLLLGTNMVKASAEKVFDDVDRRHFTPVDYRYAEPIVFMERGIEFMIFPNGEFDFNTVTTTAGPRPRTNGTYGAPRGNAYGYYGPANRGVRVEHDYKGRVRRVGNVYINYDAYGRVKRVGSVYMSYNSFALRQVGGLHIIYDRRGRIIDIRGFVNASNHGYTYMPTNNHYSPSSTYGSDYGYESGNDYNDNDFYYYRTDGTKVKMDESDVVEIKKEERELSKDKSKR</sequence>
<feature type="signal peptide" evidence="1">
    <location>
        <begin position="1"/>
        <end position="22"/>
    </location>
</feature>
<gene>
    <name evidence="2" type="ORF">KK2020170_17280</name>
</gene>
<keyword evidence="1" id="KW-0732">Signal</keyword>